<reference evidence="7 8" key="1">
    <citation type="submission" date="2022-05" db="EMBL/GenBank/DDBJ databases">
        <authorList>
            <consortium name="Genoscope - CEA"/>
            <person name="William W."/>
        </authorList>
    </citation>
    <scope>NUCLEOTIDE SEQUENCE [LARGE SCALE GENOMIC DNA]</scope>
</reference>
<evidence type="ECO:0000259" key="5">
    <source>
        <dbReference type="Pfam" id="PF12012"/>
    </source>
</evidence>
<dbReference type="GO" id="GO:0015074">
    <property type="term" value="P:DNA integration"/>
    <property type="evidence" value="ECO:0007669"/>
    <property type="project" value="InterPro"/>
</dbReference>
<dbReference type="InterPro" id="IPR013762">
    <property type="entry name" value="Integrase-like_cat_sf"/>
</dbReference>
<dbReference type="InterPro" id="IPR052787">
    <property type="entry name" value="MAVS"/>
</dbReference>
<keyword evidence="1" id="KW-1017">Isopeptide bond</keyword>
<evidence type="ECO:0000259" key="6">
    <source>
        <dbReference type="Pfam" id="PF25561"/>
    </source>
</evidence>
<feature type="domain" description="QRICH1-like" evidence="6">
    <location>
        <begin position="31"/>
        <end position="126"/>
    </location>
</feature>
<sequence>FIEEQRFRKPITSVECEKFEESWVSDSSRRKWAWVLKVFDQWMVERNKAVNEMSYSGEPLINENLDEMSEEQLDFVLARFIAEVRKEDGQEYPGKTLYEMISSIQTFLRVKCKRNVTLIDKTGCKFRSLNSALNFQMKEKAGQGIGLVVNKANLITEEQENYLWENGFLGSDNAELLCHTLVWVFGIQFALRAGQEHRNLRFKNSQLSLQSDESGNEFLQYMEDISKTNNGGLSHLRIKRKVVRAYKNLTNVERCPVELYKKYVSHVPKEISDNAFYLRALPKPKGDVWYYNKAMGRETLGNVVKNIMRRAGFEGHFTNHSLRRSCATRLYEGGVPEQVIVETTGHRSCDGVREYKCTSSTLKRKASEILQGATPKRAEIDVKEKNEKLFNNDVEQKYDGQREETGEDYNQSVVISTHSTKIVISYK</sequence>
<dbReference type="GO" id="GO:0006310">
    <property type="term" value="P:DNA recombination"/>
    <property type="evidence" value="ECO:0007669"/>
    <property type="project" value="UniProtKB-KW"/>
</dbReference>
<dbReference type="Proteomes" id="UP001159428">
    <property type="component" value="Unassembled WGS sequence"/>
</dbReference>
<dbReference type="InterPro" id="IPR057926">
    <property type="entry name" value="QRICH1_dom"/>
</dbReference>
<protein>
    <recommendedName>
        <fullName evidence="9">DUF3504 domain-containing protein</fullName>
    </recommendedName>
</protein>
<dbReference type="SUPFAM" id="SSF56349">
    <property type="entry name" value="DNA breaking-rejoining enzymes"/>
    <property type="match status" value="1"/>
</dbReference>
<evidence type="ECO:0000313" key="8">
    <source>
        <dbReference type="Proteomes" id="UP001159428"/>
    </source>
</evidence>
<name>A0AAU9WVF7_9CNID</name>
<evidence type="ECO:0000256" key="4">
    <source>
        <dbReference type="ARBA" id="ARBA00023172"/>
    </source>
</evidence>
<accession>A0AAU9WVF7</accession>
<dbReference type="Pfam" id="PF25561">
    <property type="entry name" value="QRICH1"/>
    <property type="match status" value="1"/>
</dbReference>
<dbReference type="PANTHER" id="PTHR21446">
    <property type="entry name" value="DUF3504 DOMAIN-CONTAINING PROTEIN"/>
    <property type="match status" value="1"/>
</dbReference>
<organism evidence="7 8">
    <name type="scientific">Pocillopora meandrina</name>
    <dbReference type="NCBI Taxonomy" id="46732"/>
    <lineage>
        <taxon>Eukaryota</taxon>
        <taxon>Metazoa</taxon>
        <taxon>Cnidaria</taxon>
        <taxon>Anthozoa</taxon>
        <taxon>Hexacorallia</taxon>
        <taxon>Scleractinia</taxon>
        <taxon>Astrocoeniina</taxon>
        <taxon>Pocilloporidae</taxon>
        <taxon>Pocillopora</taxon>
    </lineage>
</organism>
<keyword evidence="2" id="KW-0597">Phosphoprotein</keyword>
<comment type="caution">
    <text evidence="7">The sequence shown here is derived from an EMBL/GenBank/DDBJ whole genome shotgun (WGS) entry which is preliminary data.</text>
</comment>
<dbReference type="InterPro" id="IPR021893">
    <property type="entry name" value="ZMYM2-like_C"/>
</dbReference>
<feature type="domain" description="ZMYM2-like/QRICH1 C-terminal" evidence="5">
    <location>
        <begin position="155"/>
        <end position="308"/>
    </location>
</feature>
<gene>
    <name evidence="7" type="ORF">PMEA_00012936</name>
</gene>
<keyword evidence="3" id="KW-0832">Ubl conjugation</keyword>
<dbReference type="PANTHER" id="PTHR21446:SF12">
    <property type="entry name" value="POTASSIUM CHANNEL TETRAMERIZATION DOMAIN CONTAINING 1"/>
    <property type="match status" value="1"/>
</dbReference>
<dbReference type="Gene3D" id="1.10.443.10">
    <property type="entry name" value="Intergrase catalytic core"/>
    <property type="match status" value="1"/>
</dbReference>
<dbReference type="GO" id="GO:0003677">
    <property type="term" value="F:DNA binding"/>
    <property type="evidence" value="ECO:0007669"/>
    <property type="project" value="InterPro"/>
</dbReference>
<dbReference type="InterPro" id="IPR011010">
    <property type="entry name" value="DNA_brk_join_enz"/>
</dbReference>
<keyword evidence="8" id="KW-1185">Reference proteome</keyword>
<evidence type="ECO:0000256" key="2">
    <source>
        <dbReference type="ARBA" id="ARBA00022553"/>
    </source>
</evidence>
<dbReference type="AlphaFoldDB" id="A0AAU9WVF7"/>
<evidence type="ECO:0000256" key="1">
    <source>
        <dbReference type="ARBA" id="ARBA00022499"/>
    </source>
</evidence>
<dbReference type="EMBL" id="CALNXJ010000022">
    <property type="protein sequence ID" value="CAH3127251.1"/>
    <property type="molecule type" value="Genomic_DNA"/>
</dbReference>
<evidence type="ECO:0000256" key="3">
    <source>
        <dbReference type="ARBA" id="ARBA00022843"/>
    </source>
</evidence>
<evidence type="ECO:0000313" key="7">
    <source>
        <dbReference type="EMBL" id="CAH3127251.1"/>
    </source>
</evidence>
<keyword evidence="4" id="KW-0233">DNA recombination</keyword>
<feature type="non-terminal residue" evidence="7">
    <location>
        <position position="1"/>
    </location>
</feature>
<dbReference type="Pfam" id="PF12012">
    <property type="entry name" value="DUF3504"/>
    <property type="match status" value="1"/>
</dbReference>
<proteinExistence type="predicted"/>
<evidence type="ECO:0008006" key="9">
    <source>
        <dbReference type="Google" id="ProtNLM"/>
    </source>
</evidence>